<reference evidence="2 3" key="1">
    <citation type="submission" date="2024-05" db="EMBL/GenBank/DDBJ databases">
        <authorList>
            <person name="Duchaud E."/>
        </authorList>
    </citation>
    <scope>NUCLEOTIDE SEQUENCE [LARGE SCALE GENOMIC DNA]</scope>
    <source>
        <strain evidence="2">Ena-SAMPLE-TAB-13-05-2024-13:56:06:370-140305</strain>
    </source>
</reference>
<sequence>MNIENIKNTLFKYFKVWWIPIMCYLIPFFLFLLGEGLKRDSIINVSLILFFINIVGNIISAIVQVFIKKWYCLVPQVLISGLLFVYVSIVFIFSPPDYYGVHKEIPKGIEIYEPMDIKPTKKELEKHKLVLTSSIQPGIYNYYTDYKATETGYFYIKAFEITSNDPLSIYRIKLRSKSKVETLEAKMFSGEFTIYEGSWGDKYGARIELWFSPSNSKQDYKIIERNYIVEGWMR</sequence>
<evidence type="ECO:0000313" key="2">
    <source>
        <dbReference type="EMBL" id="CAL2105607.1"/>
    </source>
</evidence>
<keyword evidence="1" id="KW-0812">Transmembrane</keyword>
<keyword evidence="1" id="KW-1133">Transmembrane helix</keyword>
<protein>
    <recommendedName>
        <fullName evidence="4">SMODS-associating 2TM beta-strand rich effector domain-containing protein</fullName>
    </recommendedName>
</protein>
<keyword evidence="1" id="KW-0472">Membrane</keyword>
<dbReference type="RefSeq" id="WP_348737415.1">
    <property type="nucleotide sequence ID" value="NZ_CAXJRC010000008.1"/>
</dbReference>
<evidence type="ECO:0000256" key="1">
    <source>
        <dbReference type="SAM" id="Phobius"/>
    </source>
</evidence>
<feature type="transmembrane region" description="Helical" evidence="1">
    <location>
        <begin position="73"/>
        <end position="93"/>
    </location>
</feature>
<gene>
    <name evidence="2" type="ORF">T190115A13A_170030</name>
</gene>
<organism evidence="2 3">
    <name type="scientific">Tenacibaculum vairaonense</name>
    <dbReference type="NCBI Taxonomy" id="3137860"/>
    <lineage>
        <taxon>Bacteria</taxon>
        <taxon>Pseudomonadati</taxon>
        <taxon>Bacteroidota</taxon>
        <taxon>Flavobacteriia</taxon>
        <taxon>Flavobacteriales</taxon>
        <taxon>Flavobacteriaceae</taxon>
        <taxon>Tenacibaculum</taxon>
    </lineage>
</organism>
<comment type="caution">
    <text evidence="2">The sequence shown here is derived from an EMBL/GenBank/DDBJ whole genome shotgun (WGS) entry which is preliminary data.</text>
</comment>
<dbReference type="Proteomes" id="UP001497602">
    <property type="component" value="Unassembled WGS sequence"/>
</dbReference>
<name>A0ABP1F601_9FLAO</name>
<proteinExistence type="predicted"/>
<evidence type="ECO:0008006" key="4">
    <source>
        <dbReference type="Google" id="ProtNLM"/>
    </source>
</evidence>
<accession>A0ABP1F601</accession>
<dbReference type="EMBL" id="CAXJRC010000008">
    <property type="protein sequence ID" value="CAL2105607.1"/>
    <property type="molecule type" value="Genomic_DNA"/>
</dbReference>
<feature type="transmembrane region" description="Helical" evidence="1">
    <location>
        <begin position="45"/>
        <end position="67"/>
    </location>
</feature>
<keyword evidence="3" id="KW-1185">Reference proteome</keyword>
<evidence type="ECO:0000313" key="3">
    <source>
        <dbReference type="Proteomes" id="UP001497602"/>
    </source>
</evidence>
<feature type="transmembrane region" description="Helical" evidence="1">
    <location>
        <begin position="16"/>
        <end position="33"/>
    </location>
</feature>